<proteinExistence type="predicted"/>
<keyword evidence="1" id="KW-0472">Membrane</keyword>
<evidence type="ECO:0000313" key="3">
    <source>
        <dbReference type="Proteomes" id="UP000002668"/>
    </source>
</evidence>
<evidence type="ECO:0000256" key="1">
    <source>
        <dbReference type="SAM" id="Phobius"/>
    </source>
</evidence>
<keyword evidence="1" id="KW-0812">Transmembrane</keyword>
<dbReference type="EMBL" id="FP929094">
    <property type="protein sequence ID" value="CBX92756.1"/>
    <property type="molecule type" value="Genomic_DNA"/>
</dbReference>
<protein>
    <submittedName>
        <fullName evidence="2">Predicted protein</fullName>
    </submittedName>
</protein>
<keyword evidence="1" id="KW-1133">Transmembrane helix</keyword>
<sequence length="79" mass="9130">MGWFTEKYALPDIPLPPLLLFFFIVFRVFCFSLWFYRAWCSGWLVVPGSSHYQFFFFASAAAALLFSFAFSGFLVEAGM</sequence>
<keyword evidence="3" id="KW-1185">Reference proteome</keyword>
<organism evidence="3">
    <name type="scientific">Leptosphaeria maculans (strain JN3 / isolate v23.1.3 / race Av1-4-5-6-7-8)</name>
    <name type="common">Blackleg fungus</name>
    <name type="synonym">Phoma lingam</name>
    <dbReference type="NCBI Taxonomy" id="985895"/>
    <lineage>
        <taxon>Eukaryota</taxon>
        <taxon>Fungi</taxon>
        <taxon>Dikarya</taxon>
        <taxon>Ascomycota</taxon>
        <taxon>Pezizomycotina</taxon>
        <taxon>Dothideomycetes</taxon>
        <taxon>Pleosporomycetidae</taxon>
        <taxon>Pleosporales</taxon>
        <taxon>Pleosporineae</taxon>
        <taxon>Leptosphaeriaceae</taxon>
        <taxon>Plenodomus</taxon>
        <taxon>Plenodomus lingam/Leptosphaeria maculans species complex</taxon>
    </lineage>
</organism>
<accession>E4ZLS6</accession>
<dbReference type="VEuPathDB" id="FungiDB:LEMA_P054620.1"/>
<dbReference type="Proteomes" id="UP000002668">
    <property type="component" value="Genome"/>
</dbReference>
<reference evidence="3" key="1">
    <citation type="journal article" date="2011" name="Nat. Commun.">
        <title>Effector diversification within compartments of the Leptosphaeria maculans genome affected by Repeat-Induced Point mutations.</title>
        <authorList>
            <person name="Rouxel T."/>
            <person name="Grandaubert J."/>
            <person name="Hane J.K."/>
            <person name="Hoede C."/>
            <person name="van de Wouw A.P."/>
            <person name="Couloux A."/>
            <person name="Dominguez V."/>
            <person name="Anthouard V."/>
            <person name="Bally P."/>
            <person name="Bourras S."/>
            <person name="Cozijnsen A.J."/>
            <person name="Ciuffetti L.M."/>
            <person name="Degrave A."/>
            <person name="Dilmaghani A."/>
            <person name="Duret L."/>
            <person name="Fudal I."/>
            <person name="Goodwin S.B."/>
            <person name="Gout L."/>
            <person name="Glaser N."/>
            <person name="Linglin J."/>
            <person name="Kema G.H.J."/>
            <person name="Lapalu N."/>
            <person name="Lawrence C.B."/>
            <person name="May K."/>
            <person name="Meyer M."/>
            <person name="Ollivier B."/>
            <person name="Poulain J."/>
            <person name="Schoch C.L."/>
            <person name="Simon A."/>
            <person name="Spatafora J.W."/>
            <person name="Stachowiak A."/>
            <person name="Turgeon B.G."/>
            <person name="Tyler B.M."/>
            <person name="Vincent D."/>
            <person name="Weissenbach J."/>
            <person name="Amselem J."/>
            <person name="Quesneville H."/>
            <person name="Oliver R.P."/>
            <person name="Wincker P."/>
            <person name="Balesdent M.-H."/>
            <person name="Howlett B.J."/>
        </authorList>
    </citation>
    <scope>NUCLEOTIDE SEQUENCE [LARGE SCALE GENOMIC DNA]</scope>
    <source>
        <strain evidence="3">JN3 / isolate v23.1.3 / race Av1-4-5-6-7-8</strain>
    </source>
</reference>
<feature type="transmembrane region" description="Helical" evidence="1">
    <location>
        <begin position="20"/>
        <end position="40"/>
    </location>
</feature>
<dbReference type="AlphaFoldDB" id="E4ZLS6"/>
<dbReference type="InParanoid" id="E4ZLS6"/>
<name>E4ZLS6_LEPMJ</name>
<evidence type="ECO:0000313" key="2">
    <source>
        <dbReference type="EMBL" id="CBX92756.1"/>
    </source>
</evidence>
<gene>
    <name evidence="2" type="ORF">LEMA_P054620.1</name>
</gene>
<dbReference type="HOGENOM" id="CLU_2606461_0_0_1"/>
<feature type="transmembrane region" description="Helical" evidence="1">
    <location>
        <begin position="52"/>
        <end position="75"/>
    </location>
</feature>